<keyword evidence="2" id="KW-1185">Reference proteome</keyword>
<sequence length="85" mass="9191">MDKAVATIGGARREILGDVRDPLVVDLGDRPAQRLVVVESSHEVEPELVVQPRVVVVGEPGHHGREEAIARVLDGTDRGGVRERP</sequence>
<evidence type="ECO:0000313" key="1">
    <source>
        <dbReference type="EMBL" id="PVZ95132.1"/>
    </source>
</evidence>
<dbReference type="EMBL" id="QEOP01000001">
    <property type="protein sequence ID" value="PVZ95132.1"/>
    <property type="molecule type" value="Genomic_DNA"/>
</dbReference>
<name>A0A2V1HTX0_9MICO</name>
<organism evidence="1 2">
    <name type="scientific">Amnibacterium flavum</name>
    <dbReference type="NCBI Taxonomy" id="2173173"/>
    <lineage>
        <taxon>Bacteria</taxon>
        <taxon>Bacillati</taxon>
        <taxon>Actinomycetota</taxon>
        <taxon>Actinomycetes</taxon>
        <taxon>Micrococcales</taxon>
        <taxon>Microbacteriaceae</taxon>
        <taxon>Amnibacterium</taxon>
    </lineage>
</organism>
<dbReference type="Proteomes" id="UP000244893">
    <property type="component" value="Unassembled WGS sequence"/>
</dbReference>
<protein>
    <submittedName>
        <fullName evidence="1">Uncharacterized protein</fullName>
    </submittedName>
</protein>
<proteinExistence type="predicted"/>
<reference evidence="1 2" key="1">
    <citation type="submission" date="2018-05" db="EMBL/GenBank/DDBJ databases">
        <title>Amnibacterium sp. M8JJ-5, whole genome shotgun sequence.</title>
        <authorList>
            <person name="Tuo L."/>
        </authorList>
    </citation>
    <scope>NUCLEOTIDE SEQUENCE [LARGE SCALE GENOMIC DNA]</scope>
    <source>
        <strain evidence="1 2">M8JJ-5</strain>
    </source>
</reference>
<accession>A0A2V1HTX0</accession>
<evidence type="ECO:0000313" key="2">
    <source>
        <dbReference type="Proteomes" id="UP000244893"/>
    </source>
</evidence>
<dbReference type="AlphaFoldDB" id="A0A2V1HTX0"/>
<comment type="caution">
    <text evidence="1">The sequence shown here is derived from an EMBL/GenBank/DDBJ whole genome shotgun (WGS) entry which is preliminary data.</text>
</comment>
<gene>
    <name evidence="1" type="ORF">DDQ50_00955</name>
</gene>